<accession>A0A816Y3E1</accession>
<reference evidence="11" key="1">
    <citation type="submission" date="2021-02" db="EMBL/GenBank/DDBJ databases">
        <authorList>
            <person name="Nowell W R."/>
        </authorList>
    </citation>
    <scope>NUCLEOTIDE SEQUENCE</scope>
</reference>
<organism evidence="11 14">
    <name type="scientific">Rotaria magnacalcarata</name>
    <dbReference type="NCBI Taxonomy" id="392030"/>
    <lineage>
        <taxon>Eukaryota</taxon>
        <taxon>Metazoa</taxon>
        <taxon>Spiralia</taxon>
        <taxon>Gnathifera</taxon>
        <taxon>Rotifera</taxon>
        <taxon>Eurotatoria</taxon>
        <taxon>Bdelloidea</taxon>
        <taxon>Philodinida</taxon>
        <taxon>Philodinidae</taxon>
        <taxon>Rotaria</taxon>
    </lineage>
</organism>
<dbReference type="Proteomes" id="UP000663834">
    <property type="component" value="Unassembled WGS sequence"/>
</dbReference>
<dbReference type="AlphaFoldDB" id="A0A816Y3E1"/>
<dbReference type="GO" id="GO:0030672">
    <property type="term" value="C:synaptic vesicle membrane"/>
    <property type="evidence" value="ECO:0007669"/>
    <property type="project" value="TreeGrafter"/>
</dbReference>
<evidence type="ECO:0000313" key="10">
    <source>
        <dbReference type="EMBL" id="CAF2066676.1"/>
    </source>
</evidence>
<gene>
    <name evidence="8" type="ORF">CJN711_LOCUS31709</name>
    <name evidence="9" type="ORF">KQP761_LOCUS20959</name>
    <name evidence="13" type="ORF">OVN521_LOCUS15238</name>
    <name evidence="12" type="ORF">UXM345_LOCUS6827</name>
    <name evidence="11" type="ORF">WKI299_LOCUS30910</name>
    <name evidence="10" type="ORF">XDN619_LOCUS11705</name>
</gene>
<name>A0A816Y3E1_9BILA</name>
<feature type="region of interest" description="Disordered" evidence="7">
    <location>
        <begin position="1"/>
        <end position="21"/>
    </location>
</feature>
<dbReference type="Proteomes" id="UP000663855">
    <property type="component" value="Unassembled WGS sequence"/>
</dbReference>
<evidence type="ECO:0000256" key="7">
    <source>
        <dbReference type="SAM" id="MobiDB-lite"/>
    </source>
</evidence>
<evidence type="ECO:0000256" key="1">
    <source>
        <dbReference type="ARBA" id="ARBA00004122"/>
    </source>
</evidence>
<sequence length="193" mass="21445">MGNEPSTGTSPNTPATPKTPVYHPHITVVNSGPIGASGVGGTSANSSITDDSDLNKLAAIPKFLPILRSSINLQNDPMQIPHLENGPLLQLSIRLQTHFRLCAEVVQNEQTQILSRMKEVDTRSNAVQQRLNDKQKRFHAYCEQSKKLRDVATSLRRLDQSLTELADRMRAINLCLPPDDQLRPLSFRDKSIE</sequence>
<dbReference type="Proteomes" id="UP000663856">
    <property type="component" value="Unassembled WGS sequence"/>
</dbReference>
<evidence type="ECO:0000256" key="2">
    <source>
        <dbReference type="ARBA" id="ARBA00010235"/>
    </source>
</evidence>
<feature type="compositionally biased region" description="Polar residues" evidence="7">
    <location>
        <begin position="1"/>
        <end position="16"/>
    </location>
</feature>
<evidence type="ECO:0000256" key="4">
    <source>
        <dbReference type="ARBA" id="ARBA00023136"/>
    </source>
</evidence>
<protein>
    <recommendedName>
        <fullName evidence="3">BLOC-1-related complex subunit 5</fullName>
    </recommendedName>
</protein>
<comment type="caution">
    <text evidence="11">The sequence shown here is derived from an EMBL/GenBank/DDBJ whole genome shotgun (WGS) entry which is preliminary data.</text>
</comment>
<dbReference type="OrthoDB" id="10035640at2759"/>
<dbReference type="CDD" id="cd22789">
    <property type="entry name" value="BORCS5-like"/>
    <property type="match status" value="1"/>
</dbReference>
<evidence type="ECO:0000256" key="6">
    <source>
        <dbReference type="ARBA" id="ARBA00023288"/>
    </source>
</evidence>
<dbReference type="EMBL" id="CAJOBG010002400">
    <property type="protein sequence ID" value="CAF4004341.1"/>
    <property type="molecule type" value="Genomic_DNA"/>
</dbReference>
<evidence type="ECO:0000313" key="15">
    <source>
        <dbReference type="Proteomes" id="UP000663866"/>
    </source>
</evidence>
<dbReference type="GO" id="GO:0099078">
    <property type="term" value="C:BORC complex"/>
    <property type="evidence" value="ECO:0007669"/>
    <property type="project" value="TreeGrafter"/>
</dbReference>
<dbReference type="Pfam" id="PF10158">
    <property type="entry name" value="LOH1CR12"/>
    <property type="match status" value="1"/>
</dbReference>
<evidence type="ECO:0000313" key="11">
    <source>
        <dbReference type="EMBL" id="CAF2154154.1"/>
    </source>
</evidence>
<dbReference type="PANTHER" id="PTHR31634">
    <property type="entry name" value="BLOC-1-RELATED COMPLEX SUBUNIT 5"/>
    <property type="match status" value="1"/>
</dbReference>
<comment type="subcellular location">
    <subcellularLocation>
        <location evidence="1">Lysosome membrane</location>
        <topology evidence="1">Lipid-anchor</topology>
        <orientation evidence="1">Cytoplasmic side</orientation>
    </subcellularLocation>
</comment>
<evidence type="ECO:0000256" key="5">
    <source>
        <dbReference type="ARBA" id="ARBA00023228"/>
    </source>
</evidence>
<keyword evidence="5" id="KW-0458">Lysosome</keyword>
<dbReference type="Proteomes" id="UP000663842">
    <property type="component" value="Unassembled WGS sequence"/>
</dbReference>
<dbReference type="InterPro" id="IPR018780">
    <property type="entry name" value="TBORCS5"/>
</dbReference>
<dbReference type="EMBL" id="CAJOBF010000552">
    <property type="protein sequence ID" value="CAF3834680.1"/>
    <property type="molecule type" value="Genomic_DNA"/>
</dbReference>
<dbReference type="EMBL" id="CAJNRF010014068">
    <property type="protein sequence ID" value="CAF2154154.1"/>
    <property type="molecule type" value="Genomic_DNA"/>
</dbReference>
<comment type="similarity">
    <text evidence="2">Belongs to the BORCS5 family.</text>
</comment>
<evidence type="ECO:0000256" key="3">
    <source>
        <dbReference type="ARBA" id="ARBA00022300"/>
    </source>
</evidence>
<evidence type="ECO:0000313" key="12">
    <source>
        <dbReference type="EMBL" id="CAF3834680.1"/>
    </source>
</evidence>
<evidence type="ECO:0000313" key="9">
    <source>
        <dbReference type="EMBL" id="CAF1588748.1"/>
    </source>
</evidence>
<dbReference type="Proteomes" id="UP000663887">
    <property type="component" value="Unassembled WGS sequence"/>
</dbReference>
<dbReference type="EMBL" id="CAJNRG010004499">
    <property type="protein sequence ID" value="CAF2066676.1"/>
    <property type="molecule type" value="Genomic_DNA"/>
</dbReference>
<dbReference type="Proteomes" id="UP000663866">
    <property type="component" value="Unassembled WGS sequence"/>
</dbReference>
<proteinExistence type="inferred from homology"/>
<dbReference type="PANTHER" id="PTHR31634:SF2">
    <property type="entry name" value="BLOC-1-RELATED COMPLEX SUBUNIT 5"/>
    <property type="match status" value="1"/>
</dbReference>
<dbReference type="GO" id="GO:1903744">
    <property type="term" value="P:positive regulation of anterograde synaptic vesicle transport"/>
    <property type="evidence" value="ECO:0007669"/>
    <property type="project" value="TreeGrafter"/>
</dbReference>
<evidence type="ECO:0000313" key="14">
    <source>
        <dbReference type="Proteomes" id="UP000663856"/>
    </source>
</evidence>
<dbReference type="GO" id="GO:0032418">
    <property type="term" value="P:lysosome localization"/>
    <property type="evidence" value="ECO:0007669"/>
    <property type="project" value="InterPro"/>
</dbReference>
<keyword evidence="15" id="KW-1185">Reference proteome</keyword>
<dbReference type="EMBL" id="CAJNOV010015161">
    <property type="protein sequence ID" value="CAF1568306.1"/>
    <property type="molecule type" value="Genomic_DNA"/>
</dbReference>
<keyword evidence="4" id="KW-0472">Membrane</keyword>
<keyword evidence="6" id="KW-0449">Lipoprotein</keyword>
<dbReference type="EMBL" id="CAJNOW010010825">
    <property type="protein sequence ID" value="CAF1588748.1"/>
    <property type="molecule type" value="Genomic_DNA"/>
</dbReference>
<dbReference type="GO" id="GO:0072384">
    <property type="term" value="P:organelle transport along microtubule"/>
    <property type="evidence" value="ECO:0007669"/>
    <property type="project" value="TreeGrafter"/>
</dbReference>
<evidence type="ECO:0000313" key="13">
    <source>
        <dbReference type="EMBL" id="CAF4004341.1"/>
    </source>
</evidence>
<evidence type="ECO:0000313" key="8">
    <source>
        <dbReference type="EMBL" id="CAF1568306.1"/>
    </source>
</evidence>
<dbReference type="GO" id="GO:0098574">
    <property type="term" value="C:cytoplasmic side of lysosomal membrane"/>
    <property type="evidence" value="ECO:0007669"/>
    <property type="project" value="TreeGrafter"/>
</dbReference>